<evidence type="ECO:0000313" key="1">
    <source>
        <dbReference type="EMBL" id="KKU44389.1"/>
    </source>
</evidence>
<accession>A0A0G1QHB6</accession>
<organism evidence="1 2">
    <name type="scientific">Berkelbacteria bacterium GW2011_GWA2_46_7</name>
    <dbReference type="NCBI Taxonomy" id="1618335"/>
    <lineage>
        <taxon>Bacteria</taxon>
        <taxon>Candidatus Berkelbacteria</taxon>
    </lineage>
</organism>
<comment type="caution">
    <text evidence="1">The sequence shown here is derived from an EMBL/GenBank/DDBJ whole genome shotgun (WGS) entry which is preliminary data.</text>
</comment>
<evidence type="ECO:0000313" key="2">
    <source>
        <dbReference type="Proteomes" id="UP000034487"/>
    </source>
</evidence>
<sequence length="34" mass="3525">MAMTENIQSSERNSNGLEEMLAGVTAGLVGGELD</sequence>
<dbReference type="Proteomes" id="UP000034487">
    <property type="component" value="Unassembled WGS sequence"/>
</dbReference>
<dbReference type="EMBL" id="LCMV01000007">
    <property type="protein sequence ID" value="KKU44389.1"/>
    <property type="molecule type" value="Genomic_DNA"/>
</dbReference>
<proteinExistence type="predicted"/>
<dbReference type="AlphaFoldDB" id="A0A0G1QHB6"/>
<gene>
    <name evidence="1" type="ORF">UX60_C0007G0013</name>
</gene>
<name>A0A0G1QHB6_9BACT</name>
<reference evidence="1 2" key="1">
    <citation type="journal article" date="2015" name="Nature">
        <title>rRNA introns, odd ribosomes, and small enigmatic genomes across a large radiation of phyla.</title>
        <authorList>
            <person name="Brown C.T."/>
            <person name="Hug L.A."/>
            <person name="Thomas B.C."/>
            <person name="Sharon I."/>
            <person name="Castelle C.J."/>
            <person name="Singh A."/>
            <person name="Wilkins M.J."/>
            <person name="Williams K.H."/>
            <person name="Banfield J.F."/>
        </authorList>
    </citation>
    <scope>NUCLEOTIDE SEQUENCE [LARGE SCALE GENOMIC DNA]</scope>
</reference>
<protein>
    <submittedName>
        <fullName evidence="1">Uncharacterized protein</fullName>
    </submittedName>
</protein>